<dbReference type="Pfam" id="PF08059">
    <property type="entry name" value="SEP"/>
    <property type="match status" value="1"/>
</dbReference>
<feature type="compositionally biased region" description="Polar residues" evidence="1">
    <location>
        <begin position="1"/>
        <end position="17"/>
    </location>
</feature>
<dbReference type="InParanoid" id="T1HQF9"/>
<dbReference type="HOGENOM" id="CLU_744573_0_0_1"/>
<feature type="region of interest" description="Disordered" evidence="1">
    <location>
        <begin position="51"/>
        <end position="211"/>
    </location>
</feature>
<dbReference type="GO" id="GO:0005634">
    <property type="term" value="C:nucleus"/>
    <property type="evidence" value="ECO:0007669"/>
    <property type="project" value="TreeGrafter"/>
</dbReference>
<reference evidence="2" key="1">
    <citation type="submission" date="2015-05" db="UniProtKB">
        <authorList>
            <consortium name="EnsemblMetazoa"/>
        </authorList>
    </citation>
    <scope>IDENTIFICATION</scope>
</reference>
<dbReference type="GO" id="GO:0005829">
    <property type="term" value="C:cytosol"/>
    <property type="evidence" value="ECO:0007669"/>
    <property type="project" value="TreeGrafter"/>
</dbReference>
<feature type="compositionally biased region" description="Polar residues" evidence="1">
    <location>
        <begin position="86"/>
        <end position="95"/>
    </location>
</feature>
<evidence type="ECO:0000256" key="1">
    <source>
        <dbReference type="SAM" id="MobiDB-lite"/>
    </source>
</evidence>
<protein>
    <submittedName>
        <fullName evidence="2">SEP domain-containing protein</fullName>
    </submittedName>
</protein>
<proteinExistence type="predicted"/>
<evidence type="ECO:0000313" key="2">
    <source>
        <dbReference type="EnsemblMetazoa" id="RPRC006283-PA"/>
    </source>
</evidence>
<dbReference type="GO" id="GO:0031468">
    <property type="term" value="P:nuclear membrane reassembly"/>
    <property type="evidence" value="ECO:0007669"/>
    <property type="project" value="TreeGrafter"/>
</dbReference>
<dbReference type="GO" id="GO:0007030">
    <property type="term" value="P:Golgi organization"/>
    <property type="evidence" value="ECO:0007669"/>
    <property type="project" value="TreeGrafter"/>
</dbReference>
<dbReference type="Proteomes" id="UP000015103">
    <property type="component" value="Unassembled WGS sequence"/>
</dbReference>
<sequence length="372" mass="40972">MNQDQLGQNSNSGSSAETTDDSVELRRFRRYYLESALWNLEIVSRSYRDGAGFVSGQQPASEDSDESSVEPDTSSSGGLPSLPLNRLNTNENPSSRFDFGETDKSHMGPGQIVSTTYREGAGTFRLQPPIEPPRNPSISRDFFQDSNNAREDSDESSSVEPETSSSDSAQSLPLNRLNPNVNPSSSEGEDEEVVTQEPHGHDHPPEGPYGKYYSLIQGVPVNLLSFQYFERPSLTDKSICFVSPVVDTMAAGYPPCFSEVAITMWRDGFSVDNGALRSYTELRERVQQGHVLAEIFPRTQRGAIFVSLEDHRLENYVSPTAPTDFPGTGRRLGSTESLPTEEQHYQGAGSIHPPVARTVRVDESLPTTNIQA</sequence>
<keyword evidence="3" id="KW-1185">Reference proteome</keyword>
<dbReference type="PANTHER" id="PTHR23333:SF20">
    <property type="entry name" value="NSFL1 COFACTOR P47"/>
    <property type="match status" value="1"/>
</dbReference>
<dbReference type="eggNOG" id="KOG2086">
    <property type="taxonomic scope" value="Eukaryota"/>
</dbReference>
<feature type="compositionally biased region" description="Low complexity" evidence="1">
    <location>
        <begin position="70"/>
        <end position="84"/>
    </location>
</feature>
<dbReference type="VEuPathDB" id="VectorBase:RPRC006283"/>
<dbReference type="SUPFAM" id="SSF102848">
    <property type="entry name" value="NSFL1 (p97 ATPase) cofactor p47, SEP domain"/>
    <property type="match status" value="1"/>
</dbReference>
<dbReference type="GO" id="GO:0043161">
    <property type="term" value="P:proteasome-mediated ubiquitin-dependent protein catabolic process"/>
    <property type="evidence" value="ECO:0007669"/>
    <property type="project" value="TreeGrafter"/>
</dbReference>
<dbReference type="AlphaFoldDB" id="T1HQF9"/>
<dbReference type="GO" id="GO:0061025">
    <property type="term" value="P:membrane fusion"/>
    <property type="evidence" value="ECO:0007669"/>
    <property type="project" value="TreeGrafter"/>
</dbReference>
<organism evidence="2 3">
    <name type="scientific">Rhodnius prolixus</name>
    <name type="common">Triatomid bug</name>
    <dbReference type="NCBI Taxonomy" id="13249"/>
    <lineage>
        <taxon>Eukaryota</taxon>
        <taxon>Metazoa</taxon>
        <taxon>Ecdysozoa</taxon>
        <taxon>Arthropoda</taxon>
        <taxon>Hexapoda</taxon>
        <taxon>Insecta</taxon>
        <taxon>Pterygota</taxon>
        <taxon>Neoptera</taxon>
        <taxon>Paraneoptera</taxon>
        <taxon>Hemiptera</taxon>
        <taxon>Heteroptera</taxon>
        <taxon>Panheteroptera</taxon>
        <taxon>Cimicomorpha</taxon>
        <taxon>Reduviidae</taxon>
        <taxon>Triatominae</taxon>
        <taxon>Rhodnius</taxon>
    </lineage>
</organism>
<dbReference type="STRING" id="13249.T1HQF9"/>
<name>T1HQF9_RHOPR</name>
<dbReference type="EnsemblMetazoa" id="RPRC006283-RA">
    <property type="protein sequence ID" value="RPRC006283-PA"/>
    <property type="gene ID" value="RPRC006283"/>
</dbReference>
<feature type="compositionally biased region" description="Low complexity" evidence="1">
    <location>
        <begin position="158"/>
        <end position="186"/>
    </location>
</feature>
<feature type="region of interest" description="Disordered" evidence="1">
    <location>
        <begin position="1"/>
        <end position="24"/>
    </location>
</feature>
<accession>T1HQF9</accession>
<dbReference type="SMART" id="SM00553">
    <property type="entry name" value="SEP"/>
    <property type="match status" value="1"/>
</dbReference>
<dbReference type="InterPro" id="IPR012989">
    <property type="entry name" value="SEP_domain"/>
</dbReference>
<dbReference type="EMBL" id="ACPB03013397">
    <property type="status" value="NOT_ANNOTATED_CDS"/>
    <property type="molecule type" value="Genomic_DNA"/>
</dbReference>
<dbReference type="Gene3D" id="3.30.420.210">
    <property type="entry name" value="SEP domain"/>
    <property type="match status" value="1"/>
</dbReference>
<dbReference type="GO" id="GO:0043130">
    <property type="term" value="F:ubiquitin binding"/>
    <property type="evidence" value="ECO:0007669"/>
    <property type="project" value="TreeGrafter"/>
</dbReference>
<dbReference type="GO" id="GO:0000045">
    <property type="term" value="P:autophagosome assembly"/>
    <property type="evidence" value="ECO:0007669"/>
    <property type="project" value="TreeGrafter"/>
</dbReference>
<evidence type="ECO:0000313" key="3">
    <source>
        <dbReference type="Proteomes" id="UP000015103"/>
    </source>
</evidence>
<dbReference type="InterPro" id="IPR036241">
    <property type="entry name" value="NSFL1C_SEP_dom_sf"/>
</dbReference>
<dbReference type="PANTHER" id="PTHR23333">
    <property type="entry name" value="UBX DOMAIN CONTAINING PROTEIN"/>
    <property type="match status" value="1"/>
</dbReference>
<dbReference type="EMBL" id="ACPB03013396">
    <property type="status" value="NOT_ANNOTATED_CDS"/>
    <property type="molecule type" value="Genomic_DNA"/>
</dbReference>